<evidence type="ECO:0000313" key="3">
    <source>
        <dbReference type="EMBL" id="MFF3568324.1"/>
    </source>
</evidence>
<feature type="region of interest" description="Disordered" evidence="1">
    <location>
        <begin position="273"/>
        <end position="292"/>
    </location>
</feature>
<dbReference type="SUPFAM" id="SSF47413">
    <property type="entry name" value="lambda repressor-like DNA-binding domains"/>
    <property type="match status" value="1"/>
</dbReference>
<comment type="caution">
    <text evidence="3">The sequence shown here is derived from an EMBL/GenBank/DDBJ whole genome shotgun (WGS) entry which is preliminary data.</text>
</comment>
<dbReference type="Proteomes" id="UP001601992">
    <property type="component" value="Unassembled WGS sequence"/>
</dbReference>
<dbReference type="InterPro" id="IPR001387">
    <property type="entry name" value="Cro/C1-type_HTH"/>
</dbReference>
<dbReference type="PANTHER" id="PTHR35010">
    <property type="entry name" value="BLL4672 PROTEIN-RELATED"/>
    <property type="match status" value="1"/>
</dbReference>
<dbReference type="PROSITE" id="PS50943">
    <property type="entry name" value="HTH_CROC1"/>
    <property type="match status" value="1"/>
</dbReference>
<dbReference type="EMBL" id="JBIAQY010000003">
    <property type="protein sequence ID" value="MFF3568324.1"/>
    <property type="molecule type" value="Genomic_DNA"/>
</dbReference>
<sequence length="292" mass="32334">MDDLADFLRTRRSRIDPASVGITPDARRRVTGLRREEIAHLSGVSVDYYVRLEQGRARQPSEQILDALARVLGLDQVERAHLHRLAHRPRRASGREAAGGSARQRPELLRVVELVPDSPAFIVDQHLDVLAANRLAELLYGRRPMRGMNIARHIFLESDGHDLYADWDACTRDTVGQLRLAAGKDPDDPQLTALIGELAVHSERFRKLWAQADVRCRSHGRKPFAHPLVGDLELHQENFMVPGDSGTELVILSARPGSKAHDGLRLLASIGATDDRDRSIPPTGGTGVLAPE</sequence>
<gene>
    <name evidence="3" type="ORF">ACFYXQ_11180</name>
</gene>
<evidence type="ECO:0000313" key="4">
    <source>
        <dbReference type="Proteomes" id="UP001601992"/>
    </source>
</evidence>
<dbReference type="InterPro" id="IPR010982">
    <property type="entry name" value="Lambda_DNA-bd_dom_sf"/>
</dbReference>
<feature type="domain" description="HTH cro/C1-type" evidence="2">
    <location>
        <begin position="32"/>
        <end position="79"/>
    </location>
</feature>
<dbReference type="RefSeq" id="WP_051192468.1">
    <property type="nucleotide sequence ID" value="NZ_JBIAQY010000003.1"/>
</dbReference>
<evidence type="ECO:0000259" key="2">
    <source>
        <dbReference type="PROSITE" id="PS50943"/>
    </source>
</evidence>
<proteinExistence type="predicted"/>
<dbReference type="Gene3D" id="1.10.260.40">
    <property type="entry name" value="lambda repressor-like DNA-binding domains"/>
    <property type="match status" value="1"/>
</dbReference>
<dbReference type="PANTHER" id="PTHR35010:SF2">
    <property type="entry name" value="BLL4672 PROTEIN"/>
    <property type="match status" value="1"/>
</dbReference>
<organism evidence="3 4">
    <name type="scientific">Nocardia jiangxiensis</name>
    <dbReference type="NCBI Taxonomy" id="282685"/>
    <lineage>
        <taxon>Bacteria</taxon>
        <taxon>Bacillati</taxon>
        <taxon>Actinomycetota</taxon>
        <taxon>Actinomycetes</taxon>
        <taxon>Mycobacteriales</taxon>
        <taxon>Nocardiaceae</taxon>
        <taxon>Nocardia</taxon>
    </lineage>
</organism>
<accession>A0ABW6RZE5</accession>
<dbReference type="InterPro" id="IPR041413">
    <property type="entry name" value="MLTR_LBD"/>
</dbReference>
<protein>
    <submittedName>
        <fullName evidence="3">Helix-turn-helix transcriptional regulator</fullName>
    </submittedName>
</protein>
<evidence type="ECO:0000256" key="1">
    <source>
        <dbReference type="SAM" id="MobiDB-lite"/>
    </source>
</evidence>
<name>A0ABW6RZE5_9NOCA</name>
<dbReference type="Pfam" id="PF13560">
    <property type="entry name" value="HTH_31"/>
    <property type="match status" value="1"/>
</dbReference>
<dbReference type="SMART" id="SM00530">
    <property type="entry name" value="HTH_XRE"/>
    <property type="match status" value="1"/>
</dbReference>
<dbReference type="Pfam" id="PF17765">
    <property type="entry name" value="MLTR_LBD"/>
    <property type="match status" value="1"/>
</dbReference>
<reference evidence="3 4" key="1">
    <citation type="submission" date="2024-10" db="EMBL/GenBank/DDBJ databases">
        <title>The Natural Products Discovery Center: Release of the First 8490 Sequenced Strains for Exploring Actinobacteria Biosynthetic Diversity.</title>
        <authorList>
            <person name="Kalkreuter E."/>
            <person name="Kautsar S.A."/>
            <person name="Yang D."/>
            <person name="Bader C.D."/>
            <person name="Teijaro C.N."/>
            <person name="Fluegel L."/>
            <person name="Davis C.M."/>
            <person name="Simpson J.R."/>
            <person name="Lauterbach L."/>
            <person name="Steele A.D."/>
            <person name="Gui C."/>
            <person name="Meng S."/>
            <person name="Li G."/>
            <person name="Viehrig K."/>
            <person name="Ye F."/>
            <person name="Su P."/>
            <person name="Kiefer A.F."/>
            <person name="Nichols A."/>
            <person name="Cepeda A.J."/>
            <person name="Yan W."/>
            <person name="Fan B."/>
            <person name="Jiang Y."/>
            <person name="Adhikari A."/>
            <person name="Zheng C.-J."/>
            <person name="Schuster L."/>
            <person name="Cowan T.M."/>
            <person name="Smanski M.J."/>
            <person name="Chevrette M.G."/>
            <person name="De Carvalho L.P.S."/>
            <person name="Shen B."/>
        </authorList>
    </citation>
    <scope>NUCLEOTIDE SEQUENCE [LARGE SCALE GENOMIC DNA]</scope>
    <source>
        <strain evidence="3 4">NPDC002593</strain>
    </source>
</reference>
<dbReference type="CDD" id="cd00093">
    <property type="entry name" value="HTH_XRE"/>
    <property type="match status" value="1"/>
</dbReference>
<keyword evidence="4" id="KW-1185">Reference proteome</keyword>
<dbReference type="Gene3D" id="3.30.450.180">
    <property type="match status" value="1"/>
</dbReference>